<dbReference type="Proteomes" id="UP000241193">
    <property type="component" value="Unassembled WGS sequence"/>
</dbReference>
<feature type="transmembrane region" description="Helical" evidence="1">
    <location>
        <begin position="21"/>
        <end position="41"/>
    </location>
</feature>
<dbReference type="InterPro" id="IPR015943">
    <property type="entry name" value="WD40/YVTN_repeat-like_dom_sf"/>
</dbReference>
<comment type="caution">
    <text evidence="2">The sequence shown here is derived from an EMBL/GenBank/DDBJ whole genome shotgun (WGS) entry which is preliminary data.</text>
</comment>
<keyword evidence="3" id="KW-1185">Reference proteome</keyword>
<keyword evidence="1" id="KW-1133">Transmembrane helix</keyword>
<proteinExistence type="predicted"/>
<reference evidence="2 3" key="1">
    <citation type="submission" date="2018-03" db="EMBL/GenBank/DDBJ databases">
        <authorList>
            <person name="Keele B.F."/>
        </authorList>
    </citation>
    <scope>NUCLEOTIDE SEQUENCE [LARGE SCALE GENOMIC DNA]</scope>
    <source>
        <strain evidence="2 3">D20</strain>
    </source>
</reference>
<evidence type="ECO:0000313" key="3">
    <source>
        <dbReference type="Proteomes" id="UP000241193"/>
    </source>
</evidence>
<name>A0A2T4IGD3_9RHOO</name>
<dbReference type="AlphaFoldDB" id="A0A2T4IGD3"/>
<keyword evidence="1" id="KW-0812">Transmembrane</keyword>
<feature type="transmembrane region" description="Helical" evidence="1">
    <location>
        <begin position="119"/>
        <end position="140"/>
    </location>
</feature>
<evidence type="ECO:0000256" key="1">
    <source>
        <dbReference type="SAM" id="Phobius"/>
    </source>
</evidence>
<evidence type="ECO:0000313" key="2">
    <source>
        <dbReference type="EMBL" id="PTD96834.1"/>
    </source>
</evidence>
<dbReference type="SUPFAM" id="SSF50998">
    <property type="entry name" value="Quinoprotein alcohol dehydrogenase-like"/>
    <property type="match status" value="1"/>
</dbReference>
<reference evidence="2 3" key="2">
    <citation type="submission" date="2018-04" db="EMBL/GenBank/DDBJ databases">
        <title>Thauera lacus sp. nov., isolated from an saline lake in Inner Mongolia, China.</title>
        <authorList>
            <person name="Liang Q.-Y."/>
        </authorList>
    </citation>
    <scope>NUCLEOTIDE SEQUENCE [LARGE SCALE GENOMIC DNA]</scope>
    <source>
        <strain evidence="2 3">D20</strain>
    </source>
</reference>
<sequence length="659" mass="71861">MKTDEGRRTGRHQTRIARTAYGWLALLVALPFILIGAYYALAGFGMAPFPGTARGPMAVLGWTGVAFLASGLLLAAHALRGLWAGRQAARLRSRYADQPWLADYPWDTSGVTDDAGRRLVEALAGTLAMGALLVPFNWWAFFSDEGVLTVRLITAFFDVMLVLAAGTCLYGLARYLKYGNARLSFAQFPFLPGRPLRVGLAPNRCARLRLTLRYVTEQFVSTGSGSTRQTTHKATALVVREWTMAPDLRAAQAEIEFEIPAEPGRYTRLTAAPDVHYWELVVEASEPGIDFHAAFALPVYRCDAAQVSAPLRRGAVPRARFLAPYAFELGLPVALLVGLGALWWVAPQPVEQAAEALRGQVRGLHVQHLLTPTKVIDRDAMALQVQADGVVWALGKYALVRIEGDELRTVLDPQIYRARFEGRADAMSTFLVGDGDELWLGTWYGELLYHRAGQWVRLSAREAPLGRRIEALLIHAGELLVGGGDGLWRYRTDGGLTQVAELGTSQVSALVDDGAGGVFAAGKDGVWRLRDGRWQRWWQGEQARGGIGALHRTEDGGLLLGSNVGLLVLDETGRLLRHELQGERVRAIARVADRVWVAGWDGGLYAWEQGRWLVLDERGGLPRNTLSAIAGDGAGTLWIAVYGAGLSRASAAALLAAMR</sequence>
<accession>A0A2T4IGD3</accession>
<organism evidence="2 3">
    <name type="scientific">Pseudothauera lacus</name>
    <dbReference type="NCBI Taxonomy" id="2136175"/>
    <lineage>
        <taxon>Bacteria</taxon>
        <taxon>Pseudomonadati</taxon>
        <taxon>Pseudomonadota</taxon>
        <taxon>Betaproteobacteria</taxon>
        <taxon>Rhodocyclales</taxon>
        <taxon>Zoogloeaceae</taxon>
        <taxon>Pseudothauera</taxon>
    </lineage>
</organism>
<dbReference type="EMBL" id="PZKC01000005">
    <property type="protein sequence ID" value="PTD96834.1"/>
    <property type="molecule type" value="Genomic_DNA"/>
</dbReference>
<keyword evidence="1" id="KW-0472">Membrane</keyword>
<feature type="transmembrane region" description="Helical" evidence="1">
    <location>
        <begin position="61"/>
        <end position="83"/>
    </location>
</feature>
<dbReference type="OrthoDB" id="7767370at2"/>
<protein>
    <submittedName>
        <fullName evidence="2">Uncharacterized protein</fullName>
    </submittedName>
</protein>
<dbReference type="RefSeq" id="WP_107493235.1">
    <property type="nucleotide sequence ID" value="NZ_PZKC01000005.1"/>
</dbReference>
<dbReference type="InterPro" id="IPR011047">
    <property type="entry name" value="Quinoprotein_ADH-like_sf"/>
</dbReference>
<feature type="transmembrane region" description="Helical" evidence="1">
    <location>
        <begin position="322"/>
        <end position="346"/>
    </location>
</feature>
<gene>
    <name evidence="2" type="ORF">C8261_08485</name>
</gene>
<feature type="transmembrane region" description="Helical" evidence="1">
    <location>
        <begin position="152"/>
        <end position="173"/>
    </location>
</feature>
<dbReference type="Gene3D" id="2.130.10.10">
    <property type="entry name" value="YVTN repeat-like/Quinoprotein amine dehydrogenase"/>
    <property type="match status" value="2"/>
</dbReference>